<dbReference type="SFLD" id="SFLDG01129">
    <property type="entry name" value="C1.5:_HAD__Beta-PGM__Phosphata"/>
    <property type="match status" value="1"/>
</dbReference>
<dbReference type="InterPro" id="IPR010976">
    <property type="entry name" value="B-phosphoglucomutase_hydrolase"/>
</dbReference>
<keyword evidence="12" id="KW-1185">Reference proteome</keyword>
<proteinExistence type="inferred from homology"/>
<dbReference type="InterPro" id="IPR006439">
    <property type="entry name" value="HAD-SF_hydro_IA"/>
</dbReference>
<dbReference type="InterPro" id="IPR051600">
    <property type="entry name" value="Beta-PGM-like"/>
</dbReference>
<comment type="catalytic activity">
    <reaction evidence="8">
        <text>beta-D-glucose 1-phosphate = beta-D-glucose 6-phosphate</text>
        <dbReference type="Rhea" id="RHEA:20113"/>
        <dbReference type="ChEBI" id="CHEBI:57684"/>
        <dbReference type="ChEBI" id="CHEBI:58247"/>
        <dbReference type="EC" id="5.4.2.6"/>
    </reaction>
</comment>
<evidence type="ECO:0000256" key="6">
    <source>
        <dbReference type="ARBA" id="ARBA00023235"/>
    </source>
</evidence>
<gene>
    <name evidence="11" type="ORF">RIF23_18965</name>
</gene>
<comment type="cofactor">
    <cofactor evidence="1">
        <name>Mg(2+)</name>
        <dbReference type="ChEBI" id="CHEBI:18420"/>
    </cofactor>
</comment>
<sequence length="253" mass="27095">MRSIDDCVGVILDTDGVITNTAGLHAAAWKHAIDEFLLERAHHGHGRFRPFDMQADYLRYVDGRSRGDGVRTFLASRSITLPETAPPQDPGAVTVSGLGDRKDRYFLQQVQEYGVAPFASTIAFVRRLRERGVALAAASASRNCKTVLRAAGVADLFEVRVDGWDVLRLGLAGKPAPDLFLEAARRLGVPAQECAVVEDATAGVEAARRGEFGLVVGIDRGGWGAELYRHGADIVVTDLSGTALAAAPSRDVS</sequence>
<dbReference type="Proteomes" id="UP001250214">
    <property type="component" value="Unassembled WGS sequence"/>
</dbReference>
<evidence type="ECO:0000256" key="9">
    <source>
        <dbReference type="ARBA" id="ARBA00044968"/>
    </source>
</evidence>
<dbReference type="NCBIfam" id="TIGR02009">
    <property type="entry name" value="PGMB-YQAB-SF"/>
    <property type="match status" value="1"/>
</dbReference>
<keyword evidence="3" id="KW-0597">Phosphoprotein</keyword>
<dbReference type="PANTHER" id="PTHR46193:SF18">
    <property type="entry name" value="HEXITOL PHOSPHATASE B"/>
    <property type="match status" value="1"/>
</dbReference>
<dbReference type="PANTHER" id="PTHR46193">
    <property type="entry name" value="6-PHOSPHOGLUCONATE PHOSPHATASE"/>
    <property type="match status" value="1"/>
</dbReference>
<keyword evidence="11" id="KW-0378">Hydrolase</keyword>
<dbReference type="NCBIfam" id="TIGR01509">
    <property type="entry name" value="HAD-SF-IA-v3"/>
    <property type="match status" value="1"/>
</dbReference>
<keyword evidence="5" id="KW-0460">Magnesium</keyword>
<dbReference type="Gene3D" id="3.40.50.1000">
    <property type="entry name" value="HAD superfamily/HAD-like"/>
    <property type="match status" value="1"/>
</dbReference>
<evidence type="ECO:0000256" key="1">
    <source>
        <dbReference type="ARBA" id="ARBA00001946"/>
    </source>
</evidence>
<evidence type="ECO:0000313" key="11">
    <source>
        <dbReference type="EMBL" id="MDS1272373.1"/>
    </source>
</evidence>
<evidence type="ECO:0000256" key="2">
    <source>
        <dbReference type="ARBA" id="ARBA00006171"/>
    </source>
</evidence>
<dbReference type="Gene3D" id="1.10.150.240">
    <property type="entry name" value="Putative phosphatase, domain 2"/>
    <property type="match status" value="1"/>
</dbReference>
<dbReference type="InterPro" id="IPR023214">
    <property type="entry name" value="HAD_sf"/>
</dbReference>
<evidence type="ECO:0000256" key="10">
    <source>
        <dbReference type="ARBA" id="ARBA00044991"/>
    </source>
</evidence>
<keyword evidence="7" id="KW-0119">Carbohydrate metabolism</keyword>
<comment type="similarity">
    <text evidence="2">Belongs to the HAD-like hydrolase superfamily. CbbY/CbbZ/Gph/YieH family.</text>
</comment>
<organism evidence="11 12">
    <name type="scientific">Lipingzhangella rawalii</name>
    <dbReference type="NCBI Taxonomy" id="2055835"/>
    <lineage>
        <taxon>Bacteria</taxon>
        <taxon>Bacillati</taxon>
        <taxon>Actinomycetota</taxon>
        <taxon>Actinomycetes</taxon>
        <taxon>Streptosporangiales</taxon>
        <taxon>Nocardiopsidaceae</taxon>
        <taxon>Lipingzhangella</taxon>
    </lineage>
</organism>
<evidence type="ECO:0000256" key="4">
    <source>
        <dbReference type="ARBA" id="ARBA00022723"/>
    </source>
</evidence>
<dbReference type="RefSeq" id="WP_310913940.1">
    <property type="nucleotide sequence ID" value="NZ_JAVLVT010000010.1"/>
</dbReference>
<protein>
    <recommendedName>
        <fullName evidence="10">Beta-phosphoglucomutase</fullName>
        <ecNumber evidence="9">5.4.2.6</ecNumber>
    </recommendedName>
</protein>
<dbReference type="SUPFAM" id="SSF56784">
    <property type="entry name" value="HAD-like"/>
    <property type="match status" value="1"/>
</dbReference>
<accession>A0ABU2HAU0</accession>
<dbReference type="Pfam" id="PF00702">
    <property type="entry name" value="Hydrolase"/>
    <property type="match status" value="1"/>
</dbReference>
<name>A0ABU2HAU0_9ACTN</name>
<keyword evidence="4" id="KW-0479">Metal-binding</keyword>
<evidence type="ECO:0000256" key="7">
    <source>
        <dbReference type="ARBA" id="ARBA00023277"/>
    </source>
</evidence>
<dbReference type="EC" id="5.4.2.6" evidence="9"/>
<evidence type="ECO:0000313" key="12">
    <source>
        <dbReference type="Proteomes" id="UP001250214"/>
    </source>
</evidence>
<dbReference type="SFLD" id="SFLDS00003">
    <property type="entry name" value="Haloacid_Dehalogenase"/>
    <property type="match status" value="1"/>
</dbReference>
<dbReference type="EMBL" id="JAVLVT010000010">
    <property type="protein sequence ID" value="MDS1272373.1"/>
    <property type="molecule type" value="Genomic_DNA"/>
</dbReference>
<comment type="caution">
    <text evidence="11">The sequence shown here is derived from an EMBL/GenBank/DDBJ whole genome shotgun (WGS) entry which is preliminary data.</text>
</comment>
<dbReference type="InterPro" id="IPR023198">
    <property type="entry name" value="PGP-like_dom2"/>
</dbReference>
<evidence type="ECO:0000256" key="3">
    <source>
        <dbReference type="ARBA" id="ARBA00022553"/>
    </source>
</evidence>
<dbReference type="GO" id="GO:0016787">
    <property type="term" value="F:hydrolase activity"/>
    <property type="evidence" value="ECO:0007669"/>
    <property type="project" value="UniProtKB-KW"/>
</dbReference>
<keyword evidence="6" id="KW-0413">Isomerase</keyword>
<reference evidence="12" key="1">
    <citation type="submission" date="2023-07" db="EMBL/GenBank/DDBJ databases">
        <title>Novel species in the genus Lipingzhangella isolated from Sambhar Salt Lake.</title>
        <authorList>
            <person name="Jiya N."/>
            <person name="Kajale S."/>
            <person name="Sharma A."/>
        </authorList>
    </citation>
    <scope>NUCLEOTIDE SEQUENCE [LARGE SCALE GENOMIC DNA]</scope>
    <source>
        <strain evidence="12">LS1_29</strain>
    </source>
</reference>
<evidence type="ECO:0000256" key="8">
    <source>
        <dbReference type="ARBA" id="ARBA00044926"/>
    </source>
</evidence>
<dbReference type="InterPro" id="IPR036412">
    <property type="entry name" value="HAD-like_sf"/>
</dbReference>
<evidence type="ECO:0000256" key="5">
    <source>
        <dbReference type="ARBA" id="ARBA00022842"/>
    </source>
</evidence>